<proteinExistence type="predicted"/>
<gene>
    <name evidence="1" type="ORF">OPT61_g1216</name>
</gene>
<evidence type="ECO:0000313" key="1">
    <source>
        <dbReference type="EMBL" id="KAJ8117629.1"/>
    </source>
</evidence>
<keyword evidence="2" id="KW-1185">Reference proteome</keyword>
<name>A0ACC2IR50_9PLEO</name>
<comment type="caution">
    <text evidence="1">The sequence shown here is derived from an EMBL/GenBank/DDBJ whole genome shotgun (WGS) entry which is preliminary data.</text>
</comment>
<sequence>MTTSQKFLSDSLNLRAYSRSATSPGAPLRLIKRRRGGLCPSPSAPECHSDPLLAFPNRYVTVQAQLMICATPANPVLAPGHAAGPPYYRAGNTKAPNLDTSQTAFRSSDCALTTGSGLRRSAASESTGLSPNGAHENSTWRTDEAQGRSDVPKWTRRRIDPVPSCFETFRGRCAVLLTRL</sequence>
<protein>
    <submittedName>
        <fullName evidence="1">Uncharacterized protein</fullName>
    </submittedName>
</protein>
<dbReference type="Proteomes" id="UP001153331">
    <property type="component" value="Unassembled WGS sequence"/>
</dbReference>
<organism evidence="1 2">
    <name type="scientific">Boeremia exigua</name>
    <dbReference type="NCBI Taxonomy" id="749465"/>
    <lineage>
        <taxon>Eukaryota</taxon>
        <taxon>Fungi</taxon>
        <taxon>Dikarya</taxon>
        <taxon>Ascomycota</taxon>
        <taxon>Pezizomycotina</taxon>
        <taxon>Dothideomycetes</taxon>
        <taxon>Pleosporomycetidae</taxon>
        <taxon>Pleosporales</taxon>
        <taxon>Pleosporineae</taxon>
        <taxon>Didymellaceae</taxon>
        <taxon>Boeremia</taxon>
    </lineage>
</organism>
<reference evidence="1" key="1">
    <citation type="submission" date="2022-11" db="EMBL/GenBank/DDBJ databases">
        <title>Genome Sequence of Boeremia exigua.</title>
        <authorList>
            <person name="Buettner E."/>
        </authorList>
    </citation>
    <scope>NUCLEOTIDE SEQUENCE</scope>
    <source>
        <strain evidence="1">CU02</strain>
    </source>
</reference>
<dbReference type="EMBL" id="JAPHNI010000046">
    <property type="protein sequence ID" value="KAJ8117629.1"/>
    <property type="molecule type" value="Genomic_DNA"/>
</dbReference>
<accession>A0ACC2IR50</accession>
<evidence type="ECO:0000313" key="2">
    <source>
        <dbReference type="Proteomes" id="UP001153331"/>
    </source>
</evidence>